<evidence type="ECO:0000313" key="9">
    <source>
        <dbReference type="EMBL" id="SLN76662.1"/>
    </source>
</evidence>
<keyword evidence="4 9" id="KW-0560">Oxidoreductase</keyword>
<evidence type="ECO:0000256" key="1">
    <source>
        <dbReference type="ARBA" id="ARBA00004196"/>
    </source>
</evidence>
<evidence type="ECO:0000313" key="10">
    <source>
        <dbReference type="Proteomes" id="UP000193900"/>
    </source>
</evidence>
<dbReference type="GO" id="GO:0020037">
    <property type="term" value="F:heme binding"/>
    <property type="evidence" value="ECO:0007669"/>
    <property type="project" value="InterPro"/>
</dbReference>
<sequence length="440" mass="46784">MRRWMLVLALWTGGGALAEGLPAPITEADYAPVRRDEAALGRLLFYDPILSGNREVACATCHHPAHGTSDGLSLGIGDGGRGLEPARVVDPDNPPEERIPRNATGLFNLGAREFTVLFHDGRIEADPSRPTGLRTPMGAEMESGFASVLSAQTMFPVLSPDEMAGHYTENEVAKAVRTGIITGPGGAWDLISRRVAAVPDYAAGFREVRGLAPEEIAFTDISDVIAAFVAHEWRSDTSPFDAYLRGEGQLDAAALEGMALFYGPAGCAGCHGGTFQTDHGFHAMGAVQLGPGKVARFETHARDDGRMRVTGHVEDTYAFRTPSLRNVALTAPYGHAGAFSDLAAYLRHHADPRTGLEAYDRRQAVLPDLPGHDDWRIMDDPEARTAIAAAVEAPPVALDADEIAALVAFLESLTDPVAVTGRMGVPEAVPSGLDVPNPAQ</sequence>
<dbReference type="RefSeq" id="WP_085880930.1">
    <property type="nucleotide sequence ID" value="NZ_FWFZ01000044.1"/>
</dbReference>
<dbReference type="GO" id="GO:0009055">
    <property type="term" value="F:electron transfer activity"/>
    <property type="evidence" value="ECO:0007669"/>
    <property type="project" value="InterPro"/>
</dbReference>
<evidence type="ECO:0000256" key="2">
    <source>
        <dbReference type="ARBA" id="ARBA00022617"/>
    </source>
</evidence>
<organism evidence="9 10">
    <name type="scientific">Roseisalinus antarcticus</name>
    <dbReference type="NCBI Taxonomy" id="254357"/>
    <lineage>
        <taxon>Bacteria</taxon>
        <taxon>Pseudomonadati</taxon>
        <taxon>Pseudomonadota</taxon>
        <taxon>Alphaproteobacteria</taxon>
        <taxon>Rhodobacterales</taxon>
        <taxon>Roseobacteraceae</taxon>
        <taxon>Roseisalinus</taxon>
    </lineage>
</organism>
<dbReference type="GO" id="GO:0004130">
    <property type="term" value="F:cytochrome-c peroxidase activity"/>
    <property type="evidence" value="ECO:0007669"/>
    <property type="project" value="UniProtKB-EC"/>
</dbReference>
<keyword evidence="3 6" id="KW-0479">Metal-binding</keyword>
<evidence type="ECO:0000256" key="5">
    <source>
        <dbReference type="ARBA" id="ARBA00023004"/>
    </source>
</evidence>
<name>A0A1Y5U1Y1_9RHOB</name>
<proteinExistence type="predicted"/>
<dbReference type="GO" id="GO:0030313">
    <property type="term" value="C:cell envelope"/>
    <property type="evidence" value="ECO:0007669"/>
    <property type="project" value="UniProtKB-SubCell"/>
</dbReference>
<dbReference type="OrthoDB" id="9805202at2"/>
<reference evidence="9 10" key="1">
    <citation type="submission" date="2017-03" db="EMBL/GenBank/DDBJ databases">
        <authorList>
            <person name="Afonso C.L."/>
            <person name="Miller P.J."/>
            <person name="Scott M.A."/>
            <person name="Spackman E."/>
            <person name="Goraichik I."/>
            <person name="Dimitrov K.M."/>
            <person name="Suarez D.L."/>
            <person name="Swayne D.E."/>
        </authorList>
    </citation>
    <scope>NUCLEOTIDE SEQUENCE [LARGE SCALE GENOMIC DNA]</scope>
    <source>
        <strain evidence="9 10">CECT 7023</strain>
    </source>
</reference>
<protein>
    <submittedName>
        <fullName evidence="9">Cytochrome c551 peroxidase</fullName>
        <ecNumber evidence="9">1.11.1.5</ecNumber>
    </submittedName>
</protein>
<evidence type="ECO:0000256" key="7">
    <source>
        <dbReference type="SAM" id="SignalP"/>
    </source>
</evidence>
<feature type="signal peptide" evidence="7">
    <location>
        <begin position="1"/>
        <end position="18"/>
    </location>
</feature>
<gene>
    <name evidence="9" type="primary">ccpA_5</name>
    <name evidence="9" type="ORF">ROA7023_04225</name>
</gene>
<feature type="domain" description="Cytochrome c" evidence="8">
    <location>
        <begin position="252"/>
        <end position="414"/>
    </location>
</feature>
<dbReference type="Pfam" id="PF03150">
    <property type="entry name" value="CCP_MauG"/>
    <property type="match status" value="1"/>
</dbReference>
<keyword evidence="7" id="KW-0732">Signal</keyword>
<dbReference type="AlphaFoldDB" id="A0A1Y5U1Y1"/>
<dbReference type="EMBL" id="FWFZ01000044">
    <property type="protein sequence ID" value="SLN76662.1"/>
    <property type="molecule type" value="Genomic_DNA"/>
</dbReference>
<dbReference type="Gene3D" id="1.10.760.10">
    <property type="entry name" value="Cytochrome c-like domain"/>
    <property type="match status" value="2"/>
</dbReference>
<evidence type="ECO:0000256" key="3">
    <source>
        <dbReference type="ARBA" id="ARBA00022723"/>
    </source>
</evidence>
<keyword evidence="2 6" id="KW-0349">Heme</keyword>
<accession>A0A1Y5U1Y1</accession>
<comment type="subcellular location">
    <subcellularLocation>
        <location evidence="1">Cell envelope</location>
    </subcellularLocation>
</comment>
<dbReference type="InterPro" id="IPR009056">
    <property type="entry name" value="Cyt_c-like_dom"/>
</dbReference>
<keyword evidence="5 6" id="KW-0408">Iron</keyword>
<evidence type="ECO:0000256" key="4">
    <source>
        <dbReference type="ARBA" id="ARBA00023002"/>
    </source>
</evidence>
<feature type="chain" id="PRO_5013277805" evidence="7">
    <location>
        <begin position="19"/>
        <end position="440"/>
    </location>
</feature>
<keyword evidence="9" id="KW-0575">Peroxidase</keyword>
<dbReference type="PROSITE" id="PS51007">
    <property type="entry name" value="CYTC"/>
    <property type="match status" value="1"/>
</dbReference>
<dbReference type="InterPro" id="IPR036909">
    <property type="entry name" value="Cyt_c-like_dom_sf"/>
</dbReference>
<keyword evidence="10" id="KW-1185">Reference proteome</keyword>
<dbReference type="Proteomes" id="UP000193900">
    <property type="component" value="Unassembled WGS sequence"/>
</dbReference>
<evidence type="ECO:0000256" key="6">
    <source>
        <dbReference type="PROSITE-ProRule" id="PRU00433"/>
    </source>
</evidence>
<dbReference type="GO" id="GO:0046872">
    <property type="term" value="F:metal ion binding"/>
    <property type="evidence" value="ECO:0007669"/>
    <property type="project" value="UniProtKB-KW"/>
</dbReference>
<dbReference type="PANTHER" id="PTHR30600">
    <property type="entry name" value="CYTOCHROME C PEROXIDASE-RELATED"/>
    <property type="match status" value="1"/>
</dbReference>
<dbReference type="InterPro" id="IPR004852">
    <property type="entry name" value="Di-haem_cyt_c_peroxidsae"/>
</dbReference>
<dbReference type="EC" id="1.11.1.5" evidence="9"/>
<dbReference type="InterPro" id="IPR051395">
    <property type="entry name" value="Cytochrome_c_Peroxidase/MauG"/>
</dbReference>
<evidence type="ECO:0000259" key="8">
    <source>
        <dbReference type="PROSITE" id="PS51007"/>
    </source>
</evidence>
<dbReference type="SUPFAM" id="SSF46626">
    <property type="entry name" value="Cytochrome c"/>
    <property type="match status" value="2"/>
</dbReference>